<evidence type="ECO:0000256" key="10">
    <source>
        <dbReference type="ARBA" id="ARBA00047818"/>
    </source>
</evidence>
<evidence type="ECO:0000313" key="14">
    <source>
        <dbReference type="EMBL" id="KAF4507583.1"/>
    </source>
</evidence>
<keyword evidence="7 11" id="KW-0560">Oxidoreductase</keyword>
<dbReference type="Pfam" id="PF01494">
    <property type="entry name" value="FAD_binding_3"/>
    <property type="match status" value="2"/>
</dbReference>
<keyword evidence="2 11" id="KW-0285">Flavoprotein</keyword>
<dbReference type="InterPro" id="IPR002938">
    <property type="entry name" value="FAD-bd"/>
</dbReference>
<dbReference type="PANTHER" id="PTHR46028">
    <property type="entry name" value="KYNURENINE 3-MONOOXYGENASE"/>
    <property type="match status" value="1"/>
</dbReference>
<dbReference type="HAMAP" id="MF_01971">
    <property type="entry name" value="Kynurenine_monooxygenase"/>
    <property type="match status" value="1"/>
</dbReference>
<dbReference type="Proteomes" id="UP000557566">
    <property type="component" value="Unassembled WGS sequence"/>
</dbReference>
<evidence type="ECO:0000313" key="15">
    <source>
        <dbReference type="Proteomes" id="UP000557566"/>
    </source>
</evidence>
<dbReference type="PRINTS" id="PR00420">
    <property type="entry name" value="RNGMNOXGNASE"/>
</dbReference>
<dbReference type="EMBL" id="JAAVMX010000005">
    <property type="protein sequence ID" value="KAF4507583.1"/>
    <property type="molecule type" value="Genomic_DNA"/>
</dbReference>
<keyword evidence="9 11" id="KW-0496">Mitochondrion</keyword>
<keyword evidence="12" id="KW-0812">Transmembrane</keyword>
<evidence type="ECO:0000256" key="12">
    <source>
        <dbReference type="SAM" id="Phobius"/>
    </source>
</evidence>
<evidence type="ECO:0000256" key="8">
    <source>
        <dbReference type="ARBA" id="ARBA00023033"/>
    </source>
</evidence>
<dbReference type="OrthoDB" id="10053569at2759"/>
<feature type="domain" description="FAD-binding" evidence="13">
    <location>
        <begin position="322"/>
        <end position="354"/>
    </location>
</feature>
<dbReference type="FunFam" id="3.50.50.60:FF:000129">
    <property type="entry name" value="Kynurenine 3-monooxygenase"/>
    <property type="match status" value="1"/>
</dbReference>
<dbReference type="InterPro" id="IPR036188">
    <property type="entry name" value="FAD/NAD-bd_sf"/>
</dbReference>
<reference evidence="14 15" key="1">
    <citation type="journal article" date="2020" name="Genome Biol. Evol.">
        <title>A new high-quality draft genome assembly of the Chinese cordyceps Ophiocordyceps sinensis.</title>
        <authorList>
            <person name="Shu R."/>
            <person name="Zhang J."/>
            <person name="Meng Q."/>
            <person name="Zhang H."/>
            <person name="Zhou G."/>
            <person name="Li M."/>
            <person name="Wu P."/>
            <person name="Zhao Y."/>
            <person name="Chen C."/>
            <person name="Qin Q."/>
        </authorList>
    </citation>
    <scope>NUCLEOTIDE SEQUENCE [LARGE SCALE GENOMIC DNA]</scope>
    <source>
        <strain evidence="14 15">IOZ07</strain>
    </source>
</reference>
<gene>
    <name evidence="11" type="primary">BNA4</name>
    <name evidence="14" type="ORF">G6O67_004067</name>
</gene>
<comment type="pathway">
    <text evidence="11">Cofactor biosynthesis; NAD(+) biosynthesis; quinolinate from L-kynurenine: step 1/3.</text>
</comment>
<evidence type="ECO:0000256" key="6">
    <source>
        <dbReference type="ARBA" id="ARBA00022857"/>
    </source>
</evidence>
<dbReference type="UniPathway" id="UPA00253">
    <property type="reaction ID" value="UER00328"/>
</dbReference>
<dbReference type="AlphaFoldDB" id="A0A8H4LY41"/>
<keyword evidence="11 12" id="KW-0472">Membrane</keyword>
<keyword evidence="15" id="KW-1185">Reference proteome</keyword>
<comment type="caution">
    <text evidence="14">The sequence shown here is derived from an EMBL/GenBank/DDBJ whole genome shotgun (WGS) entry which is preliminary data.</text>
</comment>
<comment type="cofactor">
    <cofactor evidence="1 11">
        <name>FAD</name>
        <dbReference type="ChEBI" id="CHEBI:57692"/>
    </cofactor>
</comment>
<proteinExistence type="inferred from homology"/>
<sequence length="508" mass="56986">MEAAQKTVIVGAGPVGSLAALYAAQRGHQVEVYELRPDLRNPGIVPLNFTKSINLAVSERGIHALRLAGHPTLLKSIMDRTIPMRGRMVHGRGSTGALYEHSQDYDAKGRAIYAIDRSGLNSRLLDVLDSMPNVKLFFNHKLTGADFNACRAWFEARDQVASPNGRFREIEIGFDFMIGADGAHSAVRYHIMKFSRMDYQQEYIDTLWCEFQLGPRETAPSDDPWARFQISPHHLHIWPGKDFMFIAIPSEDGSFTCTLFLPSKQFADLENDPCTLPAFFDQHFPGVTDLIPGESLISFFNENPHLPLISLRCRPYHHSSSGIIIGDAAHAMVPFYGQGMNAGMEDVRILFSVLDRHAEVLCENYPNEKANVSCMSSLKRAQALAEYSAVREPDAHAINNLALQNYVEMRSSVLSKRYRLRKFLEEYMSTKFPGLGWHTKYSRVSFSNEPYAYVVRQSDHQGRVLLRSFMGLLASPFVVTGLVLACRHHRTIMSGLCSLLGLQAARSG</sequence>
<feature type="domain" description="FAD-binding" evidence="13">
    <location>
        <begin position="6"/>
        <end position="191"/>
    </location>
</feature>
<keyword evidence="3 11" id="KW-0662">Pyridine nucleotide biosynthesis</keyword>
<dbReference type="GO" id="GO:0004502">
    <property type="term" value="F:kynurenine 3-monooxygenase activity"/>
    <property type="evidence" value="ECO:0007669"/>
    <property type="project" value="UniProtKB-UniRule"/>
</dbReference>
<dbReference type="GO" id="GO:0005741">
    <property type="term" value="C:mitochondrial outer membrane"/>
    <property type="evidence" value="ECO:0007669"/>
    <property type="project" value="UniProtKB-SubCell"/>
</dbReference>
<keyword evidence="12" id="KW-1133">Transmembrane helix</keyword>
<dbReference type="GO" id="GO:0070189">
    <property type="term" value="P:kynurenine metabolic process"/>
    <property type="evidence" value="ECO:0007669"/>
    <property type="project" value="TreeGrafter"/>
</dbReference>
<dbReference type="GO" id="GO:0006569">
    <property type="term" value="P:L-tryptophan catabolic process"/>
    <property type="evidence" value="ECO:0007669"/>
    <property type="project" value="UniProtKB-UniRule"/>
</dbReference>
<evidence type="ECO:0000256" key="9">
    <source>
        <dbReference type="ARBA" id="ARBA00023128"/>
    </source>
</evidence>
<dbReference type="GO" id="GO:0071949">
    <property type="term" value="F:FAD binding"/>
    <property type="evidence" value="ECO:0007669"/>
    <property type="project" value="InterPro"/>
</dbReference>
<evidence type="ECO:0000256" key="1">
    <source>
        <dbReference type="ARBA" id="ARBA00001974"/>
    </source>
</evidence>
<comment type="function">
    <text evidence="11">Catalyzes the hydroxylation of L-kynurenine (L-Kyn) to form 3-hydroxy-L-kynurenine (L-3OHKyn). Required for synthesis of quinolinic acid.</text>
</comment>
<dbReference type="Gene3D" id="3.50.50.60">
    <property type="entry name" value="FAD/NAD(P)-binding domain"/>
    <property type="match status" value="1"/>
</dbReference>
<organism evidence="14 15">
    <name type="scientific">Ophiocordyceps sinensis</name>
    <dbReference type="NCBI Taxonomy" id="72228"/>
    <lineage>
        <taxon>Eukaryota</taxon>
        <taxon>Fungi</taxon>
        <taxon>Dikarya</taxon>
        <taxon>Ascomycota</taxon>
        <taxon>Pezizomycotina</taxon>
        <taxon>Sordariomycetes</taxon>
        <taxon>Hypocreomycetidae</taxon>
        <taxon>Hypocreales</taxon>
        <taxon>Ophiocordycipitaceae</taxon>
        <taxon>Ophiocordyceps</taxon>
    </lineage>
</organism>
<evidence type="ECO:0000256" key="3">
    <source>
        <dbReference type="ARBA" id="ARBA00022642"/>
    </source>
</evidence>
<dbReference type="InterPro" id="IPR027545">
    <property type="entry name" value="Kynurenine_monooxygenase"/>
</dbReference>
<comment type="catalytic activity">
    <reaction evidence="10 11">
        <text>L-kynurenine + NADPH + O2 + H(+) = 3-hydroxy-L-kynurenine + NADP(+) + H2O</text>
        <dbReference type="Rhea" id="RHEA:20545"/>
        <dbReference type="ChEBI" id="CHEBI:15377"/>
        <dbReference type="ChEBI" id="CHEBI:15378"/>
        <dbReference type="ChEBI" id="CHEBI:15379"/>
        <dbReference type="ChEBI" id="CHEBI:57783"/>
        <dbReference type="ChEBI" id="CHEBI:57959"/>
        <dbReference type="ChEBI" id="CHEBI:58125"/>
        <dbReference type="ChEBI" id="CHEBI:58349"/>
        <dbReference type="EC" id="1.14.13.9"/>
    </reaction>
</comment>
<keyword evidence="5 11" id="KW-0274">FAD</keyword>
<keyword evidence="4 11" id="KW-1000">Mitochondrion outer membrane</keyword>
<keyword evidence="6 11" id="KW-0521">NADP</keyword>
<keyword evidence="8 11" id="KW-0503">Monooxygenase</keyword>
<evidence type="ECO:0000259" key="13">
    <source>
        <dbReference type="Pfam" id="PF01494"/>
    </source>
</evidence>
<comment type="similarity">
    <text evidence="11">Belongs to the aromatic-ring hydroxylase family. KMO subfamily.</text>
</comment>
<dbReference type="PANTHER" id="PTHR46028:SF2">
    <property type="entry name" value="KYNURENINE 3-MONOOXYGENASE"/>
    <property type="match status" value="1"/>
</dbReference>
<accession>A0A8H4LY41</accession>
<evidence type="ECO:0000256" key="4">
    <source>
        <dbReference type="ARBA" id="ARBA00022787"/>
    </source>
</evidence>
<protein>
    <recommendedName>
        <fullName evidence="11">Kynurenine 3-monooxygenase</fullName>
        <ecNumber evidence="11">1.14.13.9</ecNumber>
    </recommendedName>
    <alternativeName>
        <fullName evidence="11">Biosynthesis of nicotinic acid protein 4</fullName>
    </alternativeName>
    <alternativeName>
        <fullName evidence="11">Kynurenine 3-hydroxylase</fullName>
    </alternativeName>
</protein>
<dbReference type="SUPFAM" id="SSF51905">
    <property type="entry name" value="FAD/NAD(P)-binding domain"/>
    <property type="match status" value="1"/>
</dbReference>
<dbReference type="GO" id="GO:0019805">
    <property type="term" value="P:quinolinate biosynthetic process"/>
    <property type="evidence" value="ECO:0007669"/>
    <property type="project" value="UniProtKB-UniRule"/>
</dbReference>
<name>A0A8H4LY41_9HYPO</name>
<evidence type="ECO:0000256" key="2">
    <source>
        <dbReference type="ARBA" id="ARBA00022630"/>
    </source>
</evidence>
<dbReference type="GO" id="GO:0034354">
    <property type="term" value="P:'de novo' NAD+ biosynthetic process from L-tryptophan"/>
    <property type="evidence" value="ECO:0007669"/>
    <property type="project" value="UniProtKB-UniRule"/>
</dbReference>
<comment type="subcellular location">
    <subcellularLocation>
        <location evidence="11">Mitochondrion outer membrane</location>
    </subcellularLocation>
</comment>
<dbReference type="GO" id="GO:0043420">
    <property type="term" value="P:anthranilate metabolic process"/>
    <property type="evidence" value="ECO:0007669"/>
    <property type="project" value="UniProtKB-UniRule"/>
</dbReference>
<feature type="transmembrane region" description="Helical" evidence="12">
    <location>
        <begin position="464"/>
        <end position="486"/>
    </location>
</feature>
<dbReference type="EC" id="1.14.13.9" evidence="11"/>
<evidence type="ECO:0000256" key="7">
    <source>
        <dbReference type="ARBA" id="ARBA00023002"/>
    </source>
</evidence>
<evidence type="ECO:0000256" key="11">
    <source>
        <dbReference type="HAMAP-Rule" id="MF_03018"/>
    </source>
</evidence>
<evidence type="ECO:0000256" key="5">
    <source>
        <dbReference type="ARBA" id="ARBA00022827"/>
    </source>
</evidence>